<keyword evidence="3" id="KW-1185">Reference proteome</keyword>
<name>A0ABW4YB21_9GAMM</name>
<dbReference type="Proteomes" id="UP001597337">
    <property type="component" value="Unassembled WGS sequence"/>
</dbReference>
<comment type="caution">
    <text evidence="2">The sequence shown here is derived from an EMBL/GenBank/DDBJ whole genome shotgun (WGS) entry which is preliminary data.</text>
</comment>
<keyword evidence="2" id="KW-0418">Kinase</keyword>
<sequence length="243" mass="27105">MITPRPVKDLGNVSELWHGDVLTHAGDIRVYLKRATNEEILSECLCAVIGRALELPIPRAYLVHDPQRLLGGGILIGSEDAGMRSWKHFIDAAYLTAINGLSDWPMLHDVAVFDEWIANPDRNTGNILWDQVTGWALIDHARSLGAWPPSRPVPPPSAEVRNLLAEIIHQLPGELEPKRLEKLAQTRSQSYRRIDSQKAHEASRCAMIGMAERAREALSFLGARATLLPSLMERHNPQTSLKL</sequence>
<dbReference type="InterPro" id="IPR046748">
    <property type="entry name" value="HipA_2"/>
</dbReference>
<evidence type="ECO:0000259" key="1">
    <source>
        <dbReference type="Pfam" id="PF20613"/>
    </source>
</evidence>
<keyword evidence="2" id="KW-0808">Transferase</keyword>
<dbReference type="Pfam" id="PF20613">
    <property type="entry name" value="HipA_2"/>
    <property type="match status" value="1"/>
</dbReference>
<dbReference type="GO" id="GO:0016301">
    <property type="term" value="F:kinase activity"/>
    <property type="evidence" value="ECO:0007669"/>
    <property type="project" value="UniProtKB-KW"/>
</dbReference>
<accession>A0ABW4YB21</accession>
<gene>
    <name evidence="2" type="ORF">ACFSJC_09375</name>
</gene>
<feature type="domain" description="HipA-like kinase" evidence="1">
    <location>
        <begin position="33"/>
        <end position="143"/>
    </location>
</feature>
<organism evidence="2 3">
    <name type="scientific">Thiorhodococcus fuscus</name>
    <dbReference type="NCBI Taxonomy" id="527200"/>
    <lineage>
        <taxon>Bacteria</taxon>
        <taxon>Pseudomonadati</taxon>
        <taxon>Pseudomonadota</taxon>
        <taxon>Gammaproteobacteria</taxon>
        <taxon>Chromatiales</taxon>
        <taxon>Chromatiaceae</taxon>
        <taxon>Thiorhodococcus</taxon>
    </lineage>
</organism>
<reference evidence="3" key="1">
    <citation type="journal article" date="2019" name="Int. J. Syst. Evol. Microbiol.">
        <title>The Global Catalogue of Microorganisms (GCM) 10K type strain sequencing project: providing services to taxonomists for standard genome sequencing and annotation.</title>
        <authorList>
            <consortium name="The Broad Institute Genomics Platform"/>
            <consortium name="The Broad Institute Genome Sequencing Center for Infectious Disease"/>
            <person name="Wu L."/>
            <person name="Ma J."/>
        </authorList>
    </citation>
    <scope>NUCLEOTIDE SEQUENCE [LARGE SCALE GENOMIC DNA]</scope>
    <source>
        <strain evidence="3">KACC 12597</strain>
    </source>
</reference>
<dbReference type="RefSeq" id="WP_386025998.1">
    <property type="nucleotide sequence ID" value="NZ_JBHUHX010000018.1"/>
</dbReference>
<evidence type="ECO:0000313" key="3">
    <source>
        <dbReference type="Proteomes" id="UP001597337"/>
    </source>
</evidence>
<dbReference type="EMBL" id="JBHUHX010000018">
    <property type="protein sequence ID" value="MFD2112048.1"/>
    <property type="molecule type" value="Genomic_DNA"/>
</dbReference>
<evidence type="ECO:0000313" key="2">
    <source>
        <dbReference type="EMBL" id="MFD2112048.1"/>
    </source>
</evidence>
<protein>
    <submittedName>
        <fullName evidence="2">HipA family kinase</fullName>
    </submittedName>
</protein>
<proteinExistence type="predicted"/>